<evidence type="ECO:0000259" key="9">
    <source>
        <dbReference type="Pfam" id="PF01035"/>
    </source>
</evidence>
<evidence type="ECO:0000256" key="3">
    <source>
        <dbReference type="ARBA" id="ARBA00011918"/>
    </source>
</evidence>
<dbReference type="OrthoDB" id="9802228at2"/>
<gene>
    <name evidence="11" type="ORF">E2605_16860</name>
</gene>
<keyword evidence="6" id="KW-0227">DNA damage</keyword>
<dbReference type="Proteomes" id="UP000297861">
    <property type="component" value="Unassembled WGS sequence"/>
</dbReference>
<keyword evidence="7" id="KW-0234">DNA repair</keyword>
<comment type="catalytic activity">
    <reaction evidence="1">
        <text>a 4-O-methyl-thymidine in DNA + L-cysteinyl-[protein] = a thymidine in DNA + S-methyl-L-cysteinyl-[protein]</text>
        <dbReference type="Rhea" id="RHEA:53428"/>
        <dbReference type="Rhea" id="RHEA-COMP:10131"/>
        <dbReference type="Rhea" id="RHEA-COMP:10132"/>
        <dbReference type="Rhea" id="RHEA-COMP:13555"/>
        <dbReference type="Rhea" id="RHEA-COMP:13556"/>
        <dbReference type="ChEBI" id="CHEBI:29950"/>
        <dbReference type="ChEBI" id="CHEBI:82612"/>
        <dbReference type="ChEBI" id="CHEBI:137386"/>
        <dbReference type="ChEBI" id="CHEBI:137387"/>
        <dbReference type="EC" id="2.1.1.63"/>
    </reaction>
</comment>
<feature type="domain" description="Methylated-DNA-[protein]-cysteine S-methyltransferase DNA binding" evidence="9">
    <location>
        <begin position="95"/>
        <end position="174"/>
    </location>
</feature>
<comment type="caution">
    <text evidence="11">The sequence shown here is derived from an EMBL/GenBank/DDBJ whole genome shotgun (WGS) entry which is preliminary data.</text>
</comment>
<keyword evidence="4 11" id="KW-0489">Methyltransferase</keyword>
<evidence type="ECO:0000313" key="11">
    <source>
        <dbReference type="EMBL" id="TFD93155.1"/>
    </source>
</evidence>
<dbReference type="GO" id="GO:0006281">
    <property type="term" value="P:DNA repair"/>
    <property type="evidence" value="ECO:0007669"/>
    <property type="project" value="UniProtKB-KW"/>
</dbReference>
<dbReference type="SUPFAM" id="SSF53155">
    <property type="entry name" value="Methylated DNA-protein cysteine methyltransferase domain"/>
    <property type="match status" value="1"/>
</dbReference>
<dbReference type="InterPro" id="IPR008332">
    <property type="entry name" value="MethylG_MeTrfase_N"/>
</dbReference>
<dbReference type="InterPro" id="IPR014048">
    <property type="entry name" value="MethylDNA_cys_MeTrfase_DNA-bd"/>
</dbReference>
<dbReference type="CDD" id="cd06445">
    <property type="entry name" value="ATase"/>
    <property type="match status" value="1"/>
</dbReference>
<dbReference type="Pfam" id="PF02870">
    <property type="entry name" value="Methyltransf_1N"/>
    <property type="match status" value="1"/>
</dbReference>
<evidence type="ECO:0000256" key="5">
    <source>
        <dbReference type="ARBA" id="ARBA00022679"/>
    </source>
</evidence>
<evidence type="ECO:0000256" key="4">
    <source>
        <dbReference type="ARBA" id="ARBA00022603"/>
    </source>
</evidence>
<dbReference type="Gene3D" id="1.10.10.10">
    <property type="entry name" value="Winged helix-like DNA-binding domain superfamily/Winged helix DNA-binding domain"/>
    <property type="match status" value="1"/>
</dbReference>
<evidence type="ECO:0000256" key="2">
    <source>
        <dbReference type="ARBA" id="ARBA00008711"/>
    </source>
</evidence>
<dbReference type="GO" id="GO:0032259">
    <property type="term" value="P:methylation"/>
    <property type="evidence" value="ECO:0007669"/>
    <property type="project" value="UniProtKB-KW"/>
</dbReference>
<dbReference type="PROSITE" id="PS00374">
    <property type="entry name" value="MGMT"/>
    <property type="match status" value="1"/>
</dbReference>
<dbReference type="STRING" id="1121485.GCA_000426485_02782"/>
<dbReference type="EMBL" id="SOML01000013">
    <property type="protein sequence ID" value="TFD93155.1"/>
    <property type="molecule type" value="Genomic_DNA"/>
</dbReference>
<name>A0A4Y8KY67_9BACT</name>
<dbReference type="PANTHER" id="PTHR10815:SF5">
    <property type="entry name" value="METHYLATED-DNA--PROTEIN-CYSTEINE METHYLTRANSFERASE"/>
    <property type="match status" value="1"/>
</dbReference>
<dbReference type="InterPro" id="IPR036388">
    <property type="entry name" value="WH-like_DNA-bd_sf"/>
</dbReference>
<proteinExistence type="inferred from homology"/>
<dbReference type="AlphaFoldDB" id="A0A4Y8KY67"/>
<feature type="domain" description="Methylguanine DNA methyltransferase ribonuclease-like" evidence="10">
    <location>
        <begin position="17"/>
        <end position="90"/>
    </location>
</feature>
<dbReference type="Gene3D" id="3.30.160.70">
    <property type="entry name" value="Methylated DNA-protein cysteine methyltransferase domain"/>
    <property type="match status" value="1"/>
</dbReference>
<dbReference type="EC" id="2.1.1.63" evidence="3"/>
<dbReference type="InterPro" id="IPR001497">
    <property type="entry name" value="MethylDNA_cys_MeTrfase_AS"/>
</dbReference>
<dbReference type="SUPFAM" id="SSF46767">
    <property type="entry name" value="Methylated DNA-protein cysteine methyltransferase, C-terminal domain"/>
    <property type="match status" value="1"/>
</dbReference>
<comment type="catalytic activity">
    <reaction evidence="8">
        <text>a 6-O-methyl-2'-deoxyguanosine in DNA + L-cysteinyl-[protein] = S-methyl-L-cysteinyl-[protein] + a 2'-deoxyguanosine in DNA</text>
        <dbReference type="Rhea" id="RHEA:24000"/>
        <dbReference type="Rhea" id="RHEA-COMP:10131"/>
        <dbReference type="Rhea" id="RHEA-COMP:10132"/>
        <dbReference type="Rhea" id="RHEA-COMP:11367"/>
        <dbReference type="Rhea" id="RHEA-COMP:11368"/>
        <dbReference type="ChEBI" id="CHEBI:29950"/>
        <dbReference type="ChEBI" id="CHEBI:82612"/>
        <dbReference type="ChEBI" id="CHEBI:85445"/>
        <dbReference type="ChEBI" id="CHEBI:85448"/>
        <dbReference type="EC" id="2.1.1.63"/>
    </reaction>
</comment>
<evidence type="ECO:0000259" key="10">
    <source>
        <dbReference type="Pfam" id="PF02870"/>
    </source>
</evidence>
<keyword evidence="12" id="KW-1185">Reference proteome</keyword>
<keyword evidence="5 11" id="KW-0808">Transferase</keyword>
<evidence type="ECO:0000256" key="6">
    <source>
        <dbReference type="ARBA" id="ARBA00022763"/>
    </source>
</evidence>
<sequence length="181" mass="20373">MLELDKKQVIITSSIIIETPIGEMIAYATENGICLLEFTDRKNMERQMQGLSTLAEINLTDLENRHIRLLKEELSEYFAGKLTTFSVELDMLGTDFQKRVWSQLLSIPYGKTISYIQEARLMGIESSVRAVANANGANKIAIIIPCHRVIGTNKTLTGYAGGLVRKRYLLDLESPEKSLFD</sequence>
<dbReference type="NCBIfam" id="TIGR00589">
    <property type="entry name" value="ogt"/>
    <property type="match status" value="1"/>
</dbReference>
<dbReference type="InterPro" id="IPR036217">
    <property type="entry name" value="MethylDNA_cys_MeTrfase_DNAb"/>
</dbReference>
<dbReference type="InterPro" id="IPR036631">
    <property type="entry name" value="MGMT_N_sf"/>
</dbReference>
<accession>A0A4Y8KY67</accession>
<comment type="similarity">
    <text evidence="2">Belongs to the MGMT family.</text>
</comment>
<organism evidence="11 12">
    <name type="scientific">Dysgonomonas capnocytophagoides</name>
    <dbReference type="NCBI Taxonomy" id="45254"/>
    <lineage>
        <taxon>Bacteria</taxon>
        <taxon>Pseudomonadati</taxon>
        <taxon>Bacteroidota</taxon>
        <taxon>Bacteroidia</taxon>
        <taxon>Bacteroidales</taxon>
        <taxon>Dysgonomonadaceae</taxon>
        <taxon>Dysgonomonas</taxon>
    </lineage>
</organism>
<protein>
    <recommendedName>
        <fullName evidence="3">methylated-DNA--[protein]-cysteine S-methyltransferase</fullName>
        <ecNumber evidence="3">2.1.1.63</ecNumber>
    </recommendedName>
</protein>
<dbReference type="PANTHER" id="PTHR10815">
    <property type="entry name" value="METHYLATED-DNA--PROTEIN-CYSTEINE METHYLTRANSFERASE"/>
    <property type="match status" value="1"/>
</dbReference>
<dbReference type="GO" id="GO:0003908">
    <property type="term" value="F:methylated-DNA-[protein]-cysteine S-methyltransferase activity"/>
    <property type="evidence" value="ECO:0007669"/>
    <property type="project" value="UniProtKB-EC"/>
</dbReference>
<evidence type="ECO:0000256" key="1">
    <source>
        <dbReference type="ARBA" id="ARBA00001286"/>
    </source>
</evidence>
<evidence type="ECO:0000256" key="7">
    <source>
        <dbReference type="ARBA" id="ARBA00023204"/>
    </source>
</evidence>
<evidence type="ECO:0000313" key="12">
    <source>
        <dbReference type="Proteomes" id="UP000297861"/>
    </source>
</evidence>
<reference evidence="11 12" key="1">
    <citation type="submission" date="2019-03" db="EMBL/GenBank/DDBJ databases">
        <title>San Antonio Military Medical Center submission to MRSN (WRAIR), pending publication.</title>
        <authorList>
            <person name="Blyth D.M."/>
            <person name="Mccarthy S.L."/>
            <person name="Schall S.E."/>
            <person name="Stam J.A."/>
            <person name="Ong A.C."/>
            <person name="Mcgann P.T."/>
        </authorList>
    </citation>
    <scope>NUCLEOTIDE SEQUENCE [LARGE SCALE GENOMIC DNA]</scope>
    <source>
        <strain evidence="11 12">MRSN571793</strain>
    </source>
</reference>
<evidence type="ECO:0000256" key="8">
    <source>
        <dbReference type="ARBA" id="ARBA00049348"/>
    </source>
</evidence>
<dbReference type="FunFam" id="1.10.10.10:FF:000214">
    <property type="entry name" value="Methylated-DNA--protein-cysteine methyltransferase"/>
    <property type="match status" value="1"/>
</dbReference>
<dbReference type="Pfam" id="PF01035">
    <property type="entry name" value="DNA_binding_1"/>
    <property type="match status" value="1"/>
</dbReference>